<dbReference type="SUPFAM" id="SSF51735">
    <property type="entry name" value="NAD(P)-binding Rossmann-fold domains"/>
    <property type="match status" value="1"/>
</dbReference>
<name>A0A2S0N6L3_9BURK</name>
<dbReference type="InterPro" id="IPR002347">
    <property type="entry name" value="SDR_fam"/>
</dbReference>
<gene>
    <name evidence="2" type="ORF">C6571_19145</name>
</gene>
<dbReference type="EMBL" id="CP027671">
    <property type="protein sequence ID" value="AVO43591.1"/>
    <property type="molecule type" value="Genomic_DNA"/>
</dbReference>
<organism evidence="2 3">
    <name type="scientific">Simplicispira suum</name>
    <dbReference type="NCBI Taxonomy" id="2109915"/>
    <lineage>
        <taxon>Bacteria</taxon>
        <taxon>Pseudomonadati</taxon>
        <taxon>Pseudomonadota</taxon>
        <taxon>Betaproteobacteria</taxon>
        <taxon>Burkholderiales</taxon>
        <taxon>Comamonadaceae</taxon>
        <taxon>Simplicispira</taxon>
    </lineage>
</organism>
<dbReference type="KEGG" id="simp:C6571_19145"/>
<geneLocation type="plasmid" evidence="2 3">
    <name>unnamed2</name>
</geneLocation>
<proteinExistence type="inferred from homology"/>
<dbReference type="GO" id="GO:0016616">
    <property type="term" value="F:oxidoreductase activity, acting on the CH-OH group of donors, NAD or NADP as acceptor"/>
    <property type="evidence" value="ECO:0007669"/>
    <property type="project" value="TreeGrafter"/>
</dbReference>
<dbReference type="PANTHER" id="PTHR42760:SF123">
    <property type="entry name" value="OXIDOREDUCTASE"/>
    <property type="match status" value="1"/>
</dbReference>
<dbReference type="Gene3D" id="3.40.50.720">
    <property type="entry name" value="NAD(P)-binding Rossmann-like Domain"/>
    <property type="match status" value="1"/>
</dbReference>
<dbReference type="PRINTS" id="PR00081">
    <property type="entry name" value="GDHRDH"/>
</dbReference>
<keyword evidence="2" id="KW-0614">Plasmid</keyword>
<evidence type="ECO:0000313" key="2">
    <source>
        <dbReference type="EMBL" id="AVO43591.1"/>
    </source>
</evidence>
<accession>A0A2S0N6L3</accession>
<dbReference type="PANTHER" id="PTHR42760">
    <property type="entry name" value="SHORT-CHAIN DEHYDROGENASES/REDUCTASES FAMILY MEMBER"/>
    <property type="match status" value="1"/>
</dbReference>
<sequence length="262" mass="28069">MQGRRFEGRVVIVTGAAQGIGRATAFKVAAEGAKVVVADMAETELLAMSKQMEVGGAQVLTVHGDLSTARAAKHLVQIAVQTYGRVDAAILNVGGTIWFKPLTEYQPEEIEKEINRSLWPTLWCAREIAIQMKRQRCGSIVTVGSTITGGGLYRTPYAAAKGGVHAFTNALAREISEFNVRVNCVAPGAIDNGVRRVPRNTELNSPQEQAWEREACTDTMNATPMRRLGTTDEVANAICFLASDEASYITGQVLSAGGGLSD</sequence>
<comment type="similarity">
    <text evidence="1">Belongs to the short-chain dehydrogenases/reductases (SDR) family.</text>
</comment>
<reference evidence="2 3" key="1">
    <citation type="submission" date="2018-03" db="EMBL/GenBank/DDBJ databases">
        <title>Genome sequencing of Simplicispira sp.</title>
        <authorList>
            <person name="Kim S.-J."/>
            <person name="Heo J."/>
            <person name="Kwon S.-W."/>
        </authorList>
    </citation>
    <scope>NUCLEOTIDE SEQUENCE [LARGE SCALE GENOMIC DNA]</scope>
    <source>
        <strain evidence="2 3">SC1-8</strain>
        <plasmid evidence="2 3">unnamed2</plasmid>
    </source>
</reference>
<dbReference type="GO" id="GO:0030497">
    <property type="term" value="P:fatty acid elongation"/>
    <property type="evidence" value="ECO:0007669"/>
    <property type="project" value="TreeGrafter"/>
</dbReference>
<dbReference type="OrthoDB" id="9809287at2"/>
<evidence type="ECO:0000313" key="3">
    <source>
        <dbReference type="Proteomes" id="UP000239326"/>
    </source>
</evidence>
<dbReference type="Proteomes" id="UP000239326">
    <property type="component" value="Plasmid unnamed2"/>
</dbReference>
<keyword evidence="3" id="KW-1185">Reference proteome</keyword>
<dbReference type="Pfam" id="PF13561">
    <property type="entry name" value="adh_short_C2"/>
    <property type="match status" value="1"/>
</dbReference>
<protein>
    <submittedName>
        <fullName evidence="2">1,6-dihydroxycyclohexa-2,4-diene-1-carboxylate dehydrogenase</fullName>
    </submittedName>
</protein>
<evidence type="ECO:0000256" key="1">
    <source>
        <dbReference type="ARBA" id="ARBA00006484"/>
    </source>
</evidence>
<dbReference type="FunFam" id="3.40.50.720:FF:000084">
    <property type="entry name" value="Short-chain dehydrogenase reductase"/>
    <property type="match status" value="1"/>
</dbReference>
<dbReference type="InterPro" id="IPR036291">
    <property type="entry name" value="NAD(P)-bd_dom_sf"/>
</dbReference>
<dbReference type="PRINTS" id="PR00080">
    <property type="entry name" value="SDRFAMILY"/>
</dbReference>
<dbReference type="AlphaFoldDB" id="A0A2S0N6L3"/>